<dbReference type="InterPro" id="IPR051828">
    <property type="entry name" value="HAD-like_hydrolase_domain"/>
</dbReference>
<evidence type="ECO:0000313" key="2">
    <source>
        <dbReference type="Proteomes" id="UP000327118"/>
    </source>
</evidence>
<dbReference type="EMBL" id="ML739037">
    <property type="protein sequence ID" value="KAE8356598.1"/>
    <property type="molecule type" value="Genomic_DNA"/>
</dbReference>
<keyword evidence="2" id="KW-1185">Reference proteome</keyword>
<evidence type="ECO:0000313" key="1">
    <source>
        <dbReference type="EMBL" id="KAE8356598.1"/>
    </source>
</evidence>
<dbReference type="InterPro" id="IPR036412">
    <property type="entry name" value="HAD-like_sf"/>
</dbReference>
<dbReference type="PANTHER" id="PTHR46191">
    <property type="match status" value="1"/>
</dbReference>
<dbReference type="PANTHER" id="PTHR46191:SF2">
    <property type="entry name" value="HALOACID DEHALOGENASE-LIKE HYDROLASE DOMAIN-CONTAINING PROTEIN 3"/>
    <property type="match status" value="1"/>
</dbReference>
<organism evidence="1 2">
    <name type="scientific">Aspergillus coremiiformis</name>
    <dbReference type="NCBI Taxonomy" id="138285"/>
    <lineage>
        <taxon>Eukaryota</taxon>
        <taxon>Fungi</taxon>
        <taxon>Dikarya</taxon>
        <taxon>Ascomycota</taxon>
        <taxon>Pezizomycotina</taxon>
        <taxon>Eurotiomycetes</taxon>
        <taxon>Eurotiomycetidae</taxon>
        <taxon>Eurotiales</taxon>
        <taxon>Aspergillaceae</taxon>
        <taxon>Aspergillus</taxon>
        <taxon>Aspergillus subgen. Circumdati</taxon>
    </lineage>
</organism>
<dbReference type="GO" id="GO:0005634">
    <property type="term" value="C:nucleus"/>
    <property type="evidence" value="ECO:0007669"/>
    <property type="project" value="TreeGrafter"/>
</dbReference>
<gene>
    <name evidence="1" type="ORF">BDV28DRAFT_126935</name>
</gene>
<dbReference type="InterPro" id="IPR044924">
    <property type="entry name" value="HAD-SF_hydro_IA_REG-2-like_cap"/>
</dbReference>
<reference evidence="2" key="1">
    <citation type="submission" date="2019-04" db="EMBL/GenBank/DDBJ databases">
        <title>Friends and foes A comparative genomics studyof 23 Aspergillus species from section Flavi.</title>
        <authorList>
            <consortium name="DOE Joint Genome Institute"/>
            <person name="Kjaerbolling I."/>
            <person name="Vesth T."/>
            <person name="Frisvad J.C."/>
            <person name="Nybo J.L."/>
            <person name="Theobald S."/>
            <person name="Kildgaard S."/>
            <person name="Isbrandt T."/>
            <person name="Kuo A."/>
            <person name="Sato A."/>
            <person name="Lyhne E.K."/>
            <person name="Kogle M.E."/>
            <person name="Wiebenga A."/>
            <person name="Kun R.S."/>
            <person name="Lubbers R.J."/>
            <person name="Makela M.R."/>
            <person name="Barry K."/>
            <person name="Chovatia M."/>
            <person name="Clum A."/>
            <person name="Daum C."/>
            <person name="Haridas S."/>
            <person name="He G."/>
            <person name="LaButti K."/>
            <person name="Lipzen A."/>
            <person name="Mondo S."/>
            <person name="Riley R."/>
            <person name="Salamov A."/>
            <person name="Simmons B.A."/>
            <person name="Magnuson J.K."/>
            <person name="Henrissat B."/>
            <person name="Mortensen U.H."/>
            <person name="Larsen T.O."/>
            <person name="Devries R.P."/>
            <person name="Grigoriev I.V."/>
            <person name="Machida M."/>
            <person name="Baker S.E."/>
            <person name="Andersen M.R."/>
        </authorList>
    </citation>
    <scope>NUCLEOTIDE SEQUENCE [LARGE SCALE GENOMIC DNA]</scope>
    <source>
        <strain evidence="2">CBS 553.77</strain>
    </source>
</reference>
<dbReference type="OrthoDB" id="444127at2759"/>
<proteinExistence type="predicted"/>
<dbReference type="Pfam" id="PF13242">
    <property type="entry name" value="Hydrolase_like"/>
    <property type="match status" value="1"/>
</dbReference>
<dbReference type="AlphaFoldDB" id="A0A5N6ZGU1"/>
<dbReference type="InterPro" id="IPR023214">
    <property type="entry name" value="HAD_sf"/>
</dbReference>
<keyword evidence="1" id="KW-0378">Hydrolase</keyword>
<dbReference type="SUPFAM" id="SSF56784">
    <property type="entry name" value="HAD-like"/>
    <property type="match status" value="1"/>
</dbReference>
<name>A0A5N6ZGU1_9EURO</name>
<sequence length="307" mass="34082">MTRNPRILLLTLDAFETIFHPHPSVPEQYASAAHTFGLSTSAITAERLQTAFKPIYKAQCKARPNYGRNEVILGRYGGPKQWWEEIIRNSFSQAIAEHNASNHSASDPIDLPEGLVGHLLERFSSKEGYTLYEDVGPFFSRMRAVKTKGWGPFDRVLVGVVSNSDDRVPAVLKSLGLRVGEWRADEGVESMRLPGFEERSSLRDGDSSKNDDVNDVDLVITSYEAGVEKPSPRIFEVAKRQARALVGPSGDWTCVHIGDDLEKDYQAAVGAGWDGFFLDRGNDVRTLDGVKVIRSLTDLIPVLEAYT</sequence>
<accession>A0A5N6ZGU1</accession>
<dbReference type="GO" id="GO:0016787">
    <property type="term" value="F:hydrolase activity"/>
    <property type="evidence" value="ECO:0007669"/>
    <property type="project" value="UniProtKB-KW"/>
</dbReference>
<dbReference type="Gene3D" id="3.40.50.1000">
    <property type="entry name" value="HAD superfamily/HAD-like"/>
    <property type="match status" value="1"/>
</dbReference>
<dbReference type="Gene3D" id="1.10.150.720">
    <property type="entry name" value="Haloacid dehalogenase-like hydrolase"/>
    <property type="match status" value="1"/>
</dbReference>
<protein>
    <submittedName>
        <fullName evidence="1">Haloacid dehalogenase-like hydrolase</fullName>
    </submittedName>
</protein>
<dbReference type="Proteomes" id="UP000327118">
    <property type="component" value="Unassembled WGS sequence"/>
</dbReference>